<gene>
    <name evidence="2" type="ORF">NLK58_12040</name>
</gene>
<organism evidence="2 3">
    <name type="scientific">Marinobacter metalliresistant</name>
    <dbReference type="NCBI Taxonomy" id="2961995"/>
    <lineage>
        <taxon>Bacteria</taxon>
        <taxon>Pseudomonadati</taxon>
        <taxon>Pseudomonadota</taxon>
        <taxon>Gammaproteobacteria</taxon>
        <taxon>Pseudomonadales</taxon>
        <taxon>Marinobacteraceae</taxon>
        <taxon>Marinobacter</taxon>
    </lineage>
</organism>
<reference evidence="2 3" key="1">
    <citation type="submission" date="2022-07" db="EMBL/GenBank/DDBJ databases">
        <title>A copper resistant bacterium isolated from sediment samples of deep sea hydrothermal areas.</title>
        <authorList>
            <person name="Zeng X."/>
        </authorList>
    </citation>
    <scope>NUCLEOTIDE SEQUENCE [LARGE SCALE GENOMIC DNA]</scope>
    <source>
        <strain evidence="3">CuT 6</strain>
    </source>
</reference>
<evidence type="ECO:0000259" key="1">
    <source>
        <dbReference type="Pfam" id="PF14319"/>
    </source>
</evidence>
<protein>
    <submittedName>
        <fullName evidence="2">Transposase zinc-binding domain-containing protein</fullName>
    </submittedName>
</protein>
<name>A0ABZ2VXN8_9GAMM</name>
<evidence type="ECO:0000313" key="2">
    <source>
        <dbReference type="EMBL" id="WZF87095.1"/>
    </source>
</evidence>
<sequence>MITLAQILRDHQTSLQQHYGARLRPEHHAALQSILACHTPDCGQVRYQCSPCQQTQTAYPSCGHRSCPACYGFLRIASSSLRSSKGRSK</sequence>
<feature type="domain" description="Transposase zinc-binding" evidence="1">
    <location>
        <begin position="7"/>
        <end position="71"/>
    </location>
</feature>
<dbReference type="Proteomes" id="UP001475781">
    <property type="component" value="Chromosome"/>
</dbReference>
<proteinExistence type="predicted"/>
<dbReference type="EMBL" id="CP101118">
    <property type="protein sequence ID" value="WZF87095.1"/>
    <property type="molecule type" value="Genomic_DNA"/>
</dbReference>
<keyword evidence="3" id="KW-1185">Reference proteome</keyword>
<dbReference type="Pfam" id="PF14319">
    <property type="entry name" value="Zn_Tnp_IS91"/>
    <property type="match status" value="1"/>
</dbReference>
<dbReference type="InterPro" id="IPR026889">
    <property type="entry name" value="Zn_Tnp"/>
</dbReference>
<accession>A0ABZ2VXN8</accession>
<evidence type="ECO:0000313" key="3">
    <source>
        <dbReference type="Proteomes" id="UP001475781"/>
    </source>
</evidence>
<dbReference type="RefSeq" id="WP_227539272.1">
    <property type="nucleotide sequence ID" value="NZ_CP101118.1"/>
</dbReference>